<proteinExistence type="inferred from homology"/>
<keyword evidence="9" id="KW-1185">Reference proteome</keyword>
<dbReference type="GO" id="GO:0003735">
    <property type="term" value="F:structural constituent of ribosome"/>
    <property type="evidence" value="ECO:0007669"/>
    <property type="project" value="InterPro"/>
</dbReference>
<dbReference type="Proteomes" id="UP000472267">
    <property type="component" value="Unassembled WGS sequence"/>
</dbReference>
<reference evidence="8" key="1">
    <citation type="submission" date="2025-08" db="UniProtKB">
        <authorList>
            <consortium name="Ensembl"/>
        </authorList>
    </citation>
    <scope>IDENTIFICATION</scope>
</reference>
<feature type="domain" description="Small ribosomal subunit protein mS23 conserved" evidence="7">
    <location>
        <begin position="2"/>
        <end position="132"/>
    </location>
</feature>
<dbReference type="FunCoup" id="A0A672HYE2">
    <property type="interactions" value="1081"/>
</dbReference>
<evidence type="ECO:0000256" key="3">
    <source>
        <dbReference type="ARBA" id="ARBA00022980"/>
    </source>
</evidence>
<dbReference type="InParanoid" id="A0A672HYE2"/>
<protein>
    <recommendedName>
        <fullName evidence="6">Small ribosomal subunit protein mS23</fullName>
    </recommendedName>
</protein>
<sequence>MAGSRLEKLGTVFSRVRDLMQSRVIKPEAKPVWYDVYQASPPKMDPLYVKPCSHRLRTKKETVPEIFYSEDEIRARFYEQYGTGPRVLDLSKPYFVSTCQRFVEKYEELRSKCELKESSLFEETGKALLAEGVILRKRGALPVPAESRNPVLELKLIDMLAEQQSRRPKRFWDELLVPHSALGCFSRCDWISASLVDCVRSVKSQ</sequence>
<dbReference type="Ensembl" id="ENSSFAT00005035231.1">
    <property type="protein sequence ID" value="ENSSFAP00005033939.1"/>
    <property type="gene ID" value="ENSSFAG00005017263.1"/>
</dbReference>
<name>A0A672HYE2_SALFA</name>
<dbReference type="GO" id="GO:0006412">
    <property type="term" value="P:translation"/>
    <property type="evidence" value="ECO:0007669"/>
    <property type="project" value="InterPro"/>
</dbReference>
<dbReference type="GO" id="GO:0005840">
    <property type="term" value="C:ribosome"/>
    <property type="evidence" value="ECO:0007669"/>
    <property type="project" value="InterPro"/>
</dbReference>
<evidence type="ECO:0000256" key="1">
    <source>
        <dbReference type="ARBA" id="ARBA00004173"/>
    </source>
</evidence>
<dbReference type="CDD" id="cd23701">
    <property type="entry name" value="At1g26750"/>
    <property type="match status" value="1"/>
</dbReference>
<evidence type="ECO:0000313" key="8">
    <source>
        <dbReference type="Ensembl" id="ENSSFAP00005033939.1"/>
    </source>
</evidence>
<evidence type="ECO:0000259" key="7">
    <source>
        <dbReference type="Pfam" id="PF10484"/>
    </source>
</evidence>
<evidence type="ECO:0000256" key="2">
    <source>
        <dbReference type="ARBA" id="ARBA00009864"/>
    </source>
</evidence>
<comment type="similarity">
    <text evidence="2">Belongs to the mitochondrion-specific ribosomal protein mS23 family.</text>
</comment>
<gene>
    <name evidence="8" type="primary">LOC115384620</name>
</gene>
<keyword evidence="3" id="KW-0689">Ribosomal protein</keyword>
<evidence type="ECO:0000256" key="6">
    <source>
        <dbReference type="ARBA" id="ARBA00035137"/>
    </source>
</evidence>
<evidence type="ECO:0000256" key="5">
    <source>
        <dbReference type="ARBA" id="ARBA00023274"/>
    </source>
</evidence>
<evidence type="ECO:0000256" key="4">
    <source>
        <dbReference type="ARBA" id="ARBA00023128"/>
    </source>
</evidence>
<keyword evidence="4" id="KW-0496">Mitochondrion</keyword>
<dbReference type="PANTHER" id="PTHR15925">
    <property type="entry name" value="MITOCHONDRIAL RIBOSOMAL PROTEIN S23"/>
    <property type="match status" value="1"/>
</dbReference>
<dbReference type="AlphaFoldDB" id="A0A672HYE2"/>
<dbReference type="InterPro" id="IPR019520">
    <property type="entry name" value="Ribosomal_mS23_met"/>
</dbReference>
<dbReference type="InterPro" id="IPR023611">
    <property type="entry name" value="mS23_dom_met"/>
</dbReference>
<comment type="subcellular location">
    <subcellularLocation>
        <location evidence="1">Mitochondrion</location>
    </subcellularLocation>
</comment>
<organism evidence="8 9">
    <name type="scientific">Salarias fasciatus</name>
    <name type="common">Jewelled blenny</name>
    <name type="synonym">Blennius fasciatus</name>
    <dbReference type="NCBI Taxonomy" id="181472"/>
    <lineage>
        <taxon>Eukaryota</taxon>
        <taxon>Metazoa</taxon>
        <taxon>Chordata</taxon>
        <taxon>Craniata</taxon>
        <taxon>Vertebrata</taxon>
        <taxon>Euteleostomi</taxon>
        <taxon>Actinopterygii</taxon>
        <taxon>Neopterygii</taxon>
        <taxon>Teleostei</taxon>
        <taxon>Neoteleostei</taxon>
        <taxon>Acanthomorphata</taxon>
        <taxon>Ovalentaria</taxon>
        <taxon>Blenniimorphae</taxon>
        <taxon>Blenniiformes</taxon>
        <taxon>Blennioidei</taxon>
        <taxon>Blenniidae</taxon>
        <taxon>Salariinae</taxon>
        <taxon>Salarias</taxon>
    </lineage>
</organism>
<dbReference type="InterPro" id="IPR059242">
    <property type="entry name" value="mS23_dom"/>
</dbReference>
<keyword evidence="5" id="KW-0687">Ribonucleoprotein</keyword>
<evidence type="ECO:0000313" key="9">
    <source>
        <dbReference type="Proteomes" id="UP000472267"/>
    </source>
</evidence>
<dbReference type="GO" id="GO:0005739">
    <property type="term" value="C:mitochondrion"/>
    <property type="evidence" value="ECO:0007669"/>
    <property type="project" value="InterPro"/>
</dbReference>
<dbReference type="Pfam" id="PF10484">
    <property type="entry name" value="MRP-S23"/>
    <property type="match status" value="1"/>
</dbReference>
<dbReference type="PANTHER" id="PTHR15925:SF2">
    <property type="entry name" value="SMALL RIBOSOMAL SUBUNIT PROTEIN MS23"/>
    <property type="match status" value="1"/>
</dbReference>
<reference evidence="8" key="2">
    <citation type="submission" date="2025-09" db="UniProtKB">
        <authorList>
            <consortium name="Ensembl"/>
        </authorList>
    </citation>
    <scope>IDENTIFICATION</scope>
</reference>
<accession>A0A672HYE2</accession>